<dbReference type="PROSITE" id="PS51163">
    <property type="entry name" value="YRDC"/>
    <property type="match status" value="1"/>
</dbReference>
<keyword evidence="7" id="KW-0548">Nucleotidyltransferase</keyword>
<accession>A0A2N2E9J2</accession>
<dbReference type="InterPro" id="IPR050156">
    <property type="entry name" value="TC-AMP_synthase_SUA5"/>
</dbReference>
<evidence type="ECO:0000256" key="6">
    <source>
        <dbReference type="ARBA" id="ARBA00022694"/>
    </source>
</evidence>
<dbReference type="EC" id="2.7.7.87" evidence="3"/>
<evidence type="ECO:0000256" key="5">
    <source>
        <dbReference type="ARBA" id="ARBA00022679"/>
    </source>
</evidence>
<dbReference type="GO" id="GO:0005524">
    <property type="term" value="F:ATP binding"/>
    <property type="evidence" value="ECO:0007669"/>
    <property type="project" value="UniProtKB-KW"/>
</dbReference>
<sequence length="200" mass="23231">MGLLIINKKEARFNFIEKIKKGSIFVVLTDTIYGLSCVFDNFDSLNRIKKIKRIENHRPFIILVSDFFMLKKYFNVSVSQEKLLKKIWGKNERPTSVILDAKDYICNQLKLDKKIGVAVRLPKRNFLIKIIKLLGKPLVSTSCNITGEKFLNNIKDIGCFFKTNIDQPDIILKLEGERPGKRPSKLIDLRDFKNIKIIRD</sequence>
<dbReference type="GO" id="GO:0005737">
    <property type="term" value="C:cytoplasm"/>
    <property type="evidence" value="ECO:0007669"/>
    <property type="project" value="UniProtKB-SubCell"/>
</dbReference>
<keyword evidence="9" id="KW-0067">ATP-binding</keyword>
<keyword evidence="5" id="KW-0808">Transferase</keyword>
<dbReference type="Pfam" id="PF01300">
    <property type="entry name" value="Sua5_yciO_yrdC"/>
    <property type="match status" value="1"/>
</dbReference>
<dbReference type="GO" id="GO:0003725">
    <property type="term" value="F:double-stranded RNA binding"/>
    <property type="evidence" value="ECO:0007669"/>
    <property type="project" value="InterPro"/>
</dbReference>
<evidence type="ECO:0000256" key="8">
    <source>
        <dbReference type="ARBA" id="ARBA00022741"/>
    </source>
</evidence>
<keyword evidence="4" id="KW-0963">Cytoplasm</keyword>
<dbReference type="GO" id="GO:0000049">
    <property type="term" value="F:tRNA binding"/>
    <property type="evidence" value="ECO:0007669"/>
    <property type="project" value="TreeGrafter"/>
</dbReference>
<dbReference type="PANTHER" id="PTHR17490:SF16">
    <property type="entry name" value="THREONYLCARBAMOYL-AMP SYNTHASE"/>
    <property type="match status" value="1"/>
</dbReference>
<name>A0A2N2E9J2_9BACT</name>
<organism evidence="13 14">
    <name type="scientific">Candidatus Falkowbacteria bacterium HGW-Falkowbacteria-1</name>
    <dbReference type="NCBI Taxonomy" id="2013768"/>
    <lineage>
        <taxon>Bacteria</taxon>
        <taxon>Candidatus Falkowiibacteriota</taxon>
    </lineage>
</organism>
<dbReference type="PANTHER" id="PTHR17490">
    <property type="entry name" value="SUA5"/>
    <property type="match status" value="1"/>
</dbReference>
<dbReference type="EMBL" id="PHAI01000002">
    <property type="protein sequence ID" value="PKM91375.1"/>
    <property type="molecule type" value="Genomic_DNA"/>
</dbReference>
<evidence type="ECO:0000256" key="1">
    <source>
        <dbReference type="ARBA" id="ARBA00004496"/>
    </source>
</evidence>
<comment type="catalytic activity">
    <reaction evidence="11">
        <text>L-threonine + hydrogencarbonate + ATP = L-threonylcarbamoyladenylate + diphosphate + H2O</text>
        <dbReference type="Rhea" id="RHEA:36407"/>
        <dbReference type="ChEBI" id="CHEBI:15377"/>
        <dbReference type="ChEBI" id="CHEBI:17544"/>
        <dbReference type="ChEBI" id="CHEBI:30616"/>
        <dbReference type="ChEBI" id="CHEBI:33019"/>
        <dbReference type="ChEBI" id="CHEBI:57926"/>
        <dbReference type="ChEBI" id="CHEBI:73682"/>
        <dbReference type="EC" id="2.7.7.87"/>
    </reaction>
</comment>
<dbReference type="GO" id="GO:0008033">
    <property type="term" value="P:tRNA processing"/>
    <property type="evidence" value="ECO:0007669"/>
    <property type="project" value="UniProtKB-KW"/>
</dbReference>
<evidence type="ECO:0000256" key="10">
    <source>
        <dbReference type="ARBA" id="ARBA00029774"/>
    </source>
</evidence>
<gene>
    <name evidence="13" type="ORF">CVU82_02145</name>
</gene>
<evidence type="ECO:0000256" key="2">
    <source>
        <dbReference type="ARBA" id="ARBA00007663"/>
    </source>
</evidence>
<dbReference type="InterPro" id="IPR006070">
    <property type="entry name" value="Sua5-like_dom"/>
</dbReference>
<feature type="domain" description="YrdC-like" evidence="12">
    <location>
        <begin position="9"/>
        <end position="200"/>
    </location>
</feature>
<keyword evidence="6" id="KW-0819">tRNA processing</keyword>
<dbReference type="GO" id="GO:0061710">
    <property type="term" value="F:L-threonylcarbamoyladenylate synthase"/>
    <property type="evidence" value="ECO:0007669"/>
    <property type="project" value="UniProtKB-EC"/>
</dbReference>
<dbReference type="Proteomes" id="UP000233517">
    <property type="component" value="Unassembled WGS sequence"/>
</dbReference>
<protein>
    <recommendedName>
        <fullName evidence="10">L-threonylcarbamoyladenylate synthase</fullName>
        <ecNumber evidence="3">2.7.7.87</ecNumber>
    </recommendedName>
    <alternativeName>
        <fullName evidence="10">L-threonylcarbamoyladenylate synthase</fullName>
    </alternativeName>
</protein>
<evidence type="ECO:0000313" key="13">
    <source>
        <dbReference type="EMBL" id="PKM91375.1"/>
    </source>
</evidence>
<comment type="subcellular location">
    <subcellularLocation>
        <location evidence="1">Cytoplasm</location>
    </subcellularLocation>
</comment>
<evidence type="ECO:0000256" key="4">
    <source>
        <dbReference type="ARBA" id="ARBA00022490"/>
    </source>
</evidence>
<dbReference type="AlphaFoldDB" id="A0A2N2E9J2"/>
<dbReference type="InterPro" id="IPR017945">
    <property type="entry name" value="DHBP_synth_RibB-like_a/b_dom"/>
</dbReference>
<evidence type="ECO:0000256" key="3">
    <source>
        <dbReference type="ARBA" id="ARBA00012584"/>
    </source>
</evidence>
<evidence type="ECO:0000259" key="12">
    <source>
        <dbReference type="PROSITE" id="PS51163"/>
    </source>
</evidence>
<dbReference type="GO" id="GO:0006450">
    <property type="term" value="P:regulation of translational fidelity"/>
    <property type="evidence" value="ECO:0007669"/>
    <property type="project" value="TreeGrafter"/>
</dbReference>
<dbReference type="SUPFAM" id="SSF55821">
    <property type="entry name" value="YrdC/RibB"/>
    <property type="match status" value="1"/>
</dbReference>
<evidence type="ECO:0000256" key="9">
    <source>
        <dbReference type="ARBA" id="ARBA00022840"/>
    </source>
</evidence>
<dbReference type="Gene3D" id="3.90.870.10">
    <property type="entry name" value="DHBP synthase"/>
    <property type="match status" value="1"/>
</dbReference>
<evidence type="ECO:0000313" key="14">
    <source>
        <dbReference type="Proteomes" id="UP000233517"/>
    </source>
</evidence>
<comment type="similarity">
    <text evidence="2">Belongs to the SUA5 family.</text>
</comment>
<reference evidence="13 14" key="1">
    <citation type="journal article" date="2017" name="ISME J.">
        <title>Potential for microbial H2 and metal transformations associated with novel bacteria and archaea in deep terrestrial subsurface sediments.</title>
        <authorList>
            <person name="Hernsdorf A.W."/>
            <person name="Amano Y."/>
            <person name="Miyakawa K."/>
            <person name="Ise K."/>
            <person name="Suzuki Y."/>
            <person name="Anantharaman K."/>
            <person name="Probst A."/>
            <person name="Burstein D."/>
            <person name="Thomas B.C."/>
            <person name="Banfield J.F."/>
        </authorList>
    </citation>
    <scope>NUCLEOTIDE SEQUENCE [LARGE SCALE GENOMIC DNA]</scope>
    <source>
        <strain evidence="13">HGW-Falkowbacteria-1</strain>
    </source>
</reference>
<evidence type="ECO:0000256" key="11">
    <source>
        <dbReference type="ARBA" id="ARBA00048366"/>
    </source>
</evidence>
<proteinExistence type="inferred from homology"/>
<comment type="caution">
    <text evidence="13">The sequence shown here is derived from an EMBL/GenBank/DDBJ whole genome shotgun (WGS) entry which is preliminary data.</text>
</comment>
<evidence type="ECO:0000256" key="7">
    <source>
        <dbReference type="ARBA" id="ARBA00022695"/>
    </source>
</evidence>
<keyword evidence="8" id="KW-0547">Nucleotide-binding</keyword>